<accession>A0AAV9BLU1</accession>
<gene>
    <name evidence="7" type="ORF">QJS04_geneDACA007269</name>
</gene>
<proteinExistence type="inferred from homology"/>
<comment type="caution">
    <text evidence="7">The sequence shown here is derived from an EMBL/GenBank/DDBJ whole genome shotgun (WGS) entry which is preliminary data.</text>
</comment>
<organism evidence="7 8">
    <name type="scientific">Acorus gramineus</name>
    <name type="common">Dwarf sweet flag</name>
    <dbReference type="NCBI Taxonomy" id="55184"/>
    <lineage>
        <taxon>Eukaryota</taxon>
        <taxon>Viridiplantae</taxon>
        <taxon>Streptophyta</taxon>
        <taxon>Embryophyta</taxon>
        <taxon>Tracheophyta</taxon>
        <taxon>Spermatophyta</taxon>
        <taxon>Magnoliopsida</taxon>
        <taxon>Liliopsida</taxon>
        <taxon>Acoraceae</taxon>
        <taxon>Acorus</taxon>
    </lineage>
</organism>
<dbReference type="Pfam" id="PF09420">
    <property type="entry name" value="Nop16"/>
    <property type="match status" value="1"/>
</dbReference>
<evidence type="ECO:0000256" key="5">
    <source>
        <dbReference type="SAM" id="MobiDB-lite"/>
    </source>
</evidence>
<dbReference type="Pfam" id="PF02902">
    <property type="entry name" value="Peptidase_C48"/>
    <property type="match status" value="1"/>
</dbReference>
<keyword evidence="8" id="KW-1185">Reference proteome</keyword>
<dbReference type="GO" id="GO:0006508">
    <property type="term" value="P:proteolysis"/>
    <property type="evidence" value="ECO:0007669"/>
    <property type="project" value="UniProtKB-KW"/>
</dbReference>
<dbReference type="PROSITE" id="PS50600">
    <property type="entry name" value="ULP_PROTEASE"/>
    <property type="match status" value="1"/>
</dbReference>
<evidence type="ECO:0000256" key="2">
    <source>
        <dbReference type="ARBA" id="ARBA00022670"/>
    </source>
</evidence>
<dbReference type="InterPro" id="IPR038765">
    <property type="entry name" value="Papain-like_cys_pep_sf"/>
</dbReference>
<dbReference type="GO" id="GO:0016929">
    <property type="term" value="F:deSUMOylase activity"/>
    <property type="evidence" value="ECO:0007669"/>
    <property type="project" value="TreeGrafter"/>
</dbReference>
<dbReference type="PANTHER" id="PTHR12606">
    <property type="entry name" value="SENTRIN/SUMO-SPECIFIC PROTEASE"/>
    <property type="match status" value="1"/>
</dbReference>
<dbReference type="PANTHER" id="PTHR12606:SF1">
    <property type="entry name" value="UBIQUITIN-LIKE-SPECIFIC PROTEASE 1A"/>
    <property type="match status" value="1"/>
</dbReference>
<reference evidence="7" key="2">
    <citation type="submission" date="2023-06" db="EMBL/GenBank/DDBJ databases">
        <authorList>
            <person name="Ma L."/>
            <person name="Liu K.-W."/>
            <person name="Li Z."/>
            <person name="Hsiao Y.-Y."/>
            <person name="Qi Y."/>
            <person name="Fu T."/>
            <person name="Tang G."/>
            <person name="Zhang D."/>
            <person name="Sun W.-H."/>
            <person name="Liu D.-K."/>
            <person name="Li Y."/>
            <person name="Chen G.-Z."/>
            <person name="Liu X.-D."/>
            <person name="Liao X.-Y."/>
            <person name="Jiang Y.-T."/>
            <person name="Yu X."/>
            <person name="Hao Y."/>
            <person name="Huang J."/>
            <person name="Zhao X.-W."/>
            <person name="Ke S."/>
            <person name="Chen Y.-Y."/>
            <person name="Wu W.-L."/>
            <person name="Hsu J.-L."/>
            <person name="Lin Y.-F."/>
            <person name="Huang M.-D."/>
            <person name="Li C.-Y."/>
            <person name="Huang L."/>
            <person name="Wang Z.-W."/>
            <person name="Zhao X."/>
            <person name="Zhong W.-Y."/>
            <person name="Peng D.-H."/>
            <person name="Ahmad S."/>
            <person name="Lan S."/>
            <person name="Zhang J.-S."/>
            <person name="Tsai W.-C."/>
            <person name="Van De Peer Y."/>
            <person name="Liu Z.-J."/>
        </authorList>
    </citation>
    <scope>NUCLEOTIDE SEQUENCE</scope>
    <source>
        <strain evidence="7">SCP</strain>
        <tissue evidence="7">Leaves</tissue>
    </source>
</reference>
<keyword evidence="3" id="KW-0378">Hydrolase</keyword>
<reference evidence="7" key="1">
    <citation type="journal article" date="2023" name="Nat. Commun.">
        <title>Diploid and tetraploid genomes of Acorus and the evolution of monocots.</title>
        <authorList>
            <person name="Ma L."/>
            <person name="Liu K.W."/>
            <person name="Li Z."/>
            <person name="Hsiao Y.Y."/>
            <person name="Qi Y."/>
            <person name="Fu T."/>
            <person name="Tang G.D."/>
            <person name="Zhang D."/>
            <person name="Sun W.H."/>
            <person name="Liu D.K."/>
            <person name="Li Y."/>
            <person name="Chen G.Z."/>
            <person name="Liu X.D."/>
            <person name="Liao X.Y."/>
            <person name="Jiang Y.T."/>
            <person name="Yu X."/>
            <person name="Hao Y."/>
            <person name="Huang J."/>
            <person name="Zhao X.W."/>
            <person name="Ke S."/>
            <person name="Chen Y.Y."/>
            <person name="Wu W.L."/>
            <person name="Hsu J.L."/>
            <person name="Lin Y.F."/>
            <person name="Huang M.D."/>
            <person name="Li C.Y."/>
            <person name="Huang L."/>
            <person name="Wang Z.W."/>
            <person name="Zhao X."/>
            <person name="Zhong W.Y."/>
            <person name="Peng D.H."/>
            <person name="Ahmad S."/>
            <person name="Lan S."/>
            <person name="Zhang J.S."/>
            <person name="Tsai W.C."/>
            <person name="Van de Peer Y."/>
            <person name="Liu Z.J."/>
        </authorList>
    </citation>
    <scope>NUCLEOTIDE SEQUENCE</scope>
    <source>
        <strain evidence="7">SCP</strain>
    </source>
</reference>
<dbReference type="InterPro" id="IPR003653">
    <property type="entry name" value="Peptidase_C48_C"/>
</dbReference>
<dbReference type="Proteomes" id="UP001179952">
    <property type="component" value="Unassembled WGS sequence"/>
</dbReference>
<feature type="region of interest" description="Disordered" evidence="5">
    <location>
        <begin position="1"/>
        <end position="56"/>
    </location>
</feature>
<dbReference type="Gene3D" id="3.40.395.10">
    <property type="entry name" value="Adenoviral Proteinase, Chain A"/>
    <property type="match status" value="1"/>
</dbReference>
<dbReference type="SUPFAM" id="SSF54001">
    <property type="entry name" value="Cysteine proteinases"/>
    <property type="match status" value="1"/>
</dbReference>
<dbReference type="AlphaFoldDB" id="A0AAV9BLU1"/>
<dbReference type="GO" id="GO:0016926">
    <property type="term" value="P:protein desumoylation"/>
    <property type="evidence" value="ECO:0007669"/>
    <property type="project" value="TreeGrafter"/>
</dbReference>
<evidence type="ECO:0000256" key="4">
    <source>
        <dbReference type="ARBA" id="ARBA00022807"/>
    </source>
</evidence>
<evidence type="ECO:0000256" key="1">
    <source>
        <dbReference type="ARBA" id="ARBA00005234"/>
    </source>
</evidence>
<dbReference type="InterPro" id="IPR019002">
    <property type="entry name" value="Ribosome_biogenesis_Nop16"/>
</dbReference>
<sequence length="621" mass="70300">MGALTENRKRLGQSLTPFSPLDLPPSKKPRSFSPPPPSALDRTTSEDNASLPPVTPLRRIIHGPQRIIKAFGLGSSPSSTARASGSGQLGGAAMGGVLSGFFRARETALGSLWCWRNREDVAAEVNSGSDGLEVYKKLVNDAVVVVKPLQQQPVAPVVCDLTELTQEDEEETPTRKRTVVTRRLHDARTSVVDQLVEDVEVVRRGPVYKELQEESNRRDGRLSHLDFQVNLYEKKLAAFRSFSTKEVLDYSELFAPLTSKEEEEISRAMQPNSRRRVLLMHENSGIEITGEIMQCLKPRAWLNDEVINVYLELLKEREQRSPKKFLKCHFFNTFFYKKIFVPIHKEVHWCLAIINVKEKKLQYLDSLGGKDTHVLGVLARYFLDEVKEKSENIIDMASWEQEFVDGLPQQENGFDCGMFMIKYADFYSRGLPLAFGQVGPSDRRKYKKSRAKVRVALPKKKPNVFKPAFSLPPQLSSSSSEWDDKASLLKNYRSFGVVSNPNLLGVRARSTPLVLQSSSLQLPRDVDDLLHDEDPGSDLESDDLKTALGKRRRDGKQAAPLMLTAMRRLHVGKLVEKYGDDYQAMFMDTKLNRMQHSVGMLKKLCERYQLPNSCRKVFIAK</sequence>
<evidence type="ECO:0000313" key="7">
    <source>
        <dbReference type="EMBL" id="KAK1277306.1"/>
    </source>
</evidence>
<evidence type="ECO:0000259" key="6">
    <source>
        <dbReference type="PROSITE" id="PS50600"/>
    </source>
</evidence>
<dbReference type="GO" id="GO:0005634">
    <property type="term" value="C:nucleus"/>
    <property type="evidence" value="ECO:0007669"/>
    <property type="project" value="TreeGrafter"/>
</dbReference>
<feature type="domain" description="Ubiquitin-like protease family profile" evidence="6">
    <location>
        <begin position="286"/>
        <end position="427"/>
    </location>
</feature>
<evidence type="ECO:0000313" key="8">
    <source>
        <dbReference type="Proteomes" id="UP001179952"/>
    </source>
</evidence>
<protein>
    <submittedName>
        <fullName evidence="7">Ubiquitin-like-specific protease ESD4</fullName>
    </submittedName>
</protein>
<name>A0AAV9BLU1_ACOGR</name>
<evidence type="ECO:0000256" key="3">
    <source>
        <dbReference type="ARBA" id="ARBA00022801"/>
    </source>
</evidence>
<keyword evidence="4" id="KW-0788">Thiol protease</keyword>
<dbReference type="EMBL" id="JAUJYN010000002">
    <property type="protein sequence ID" value="KAK1277306.1"/>
    <property type="molecule type" value="Genomic_DNA"/>
</dbReference>
<comment type="similarity">
    <text evidence="1">Belongs to the peptidase C48 family.</text>
</comment>
<keyword evidence="2 7" id="KW-0645">Protease</keyword>